<dbReference type="EMBL" id="PDLL01000156">
    <property type="protein sequence ID" value="PYY69822.1"/>
    <property type="molecule type" value="Genomic_DNA"/>
</dbReference>
<dbReference type="Gene3D" id="2.60.120.10">
    <property type="entry name" value="Jelly Rolls"/>
    <property type="match status" value="1"/>
</dbReference>
<gene>
    <name evidence="1" type="ORF">CRX42_14525</name>
</gene>
<dbReference type="AlphaFoldDB" id="A0A2W0EQ68"/>
<organism evidence="1 2">
    <name type="scientific">Pseudomonas jessenii</name>
    <dbReference type="NCBI Taxonomy" id="77298"/>
    <lineage>
        <taxon>Bacteria</taxon>
        <taxon>Pseudomonadati</taxon>
        <taxon>Pseudomonadota</taxon>
        <taxon>Gammaproteobacteria</taxon>
        <taxon>Pseudomonadales</taxon>
        <taxon>Pseudomonadaceae</taxon>
        <taxon>Pseudomonas</taxon>
    </lineage>
</organism>
<name>A0A2W0EQ68_PSEJE</name>
<dbReference type="SUPFAM" id="SSF51182">
    <property type="entry name" value="RmlC-like cupins"/>
    <property type="match status" value="1"/>
</dbReference>
<evidence type="ECO:0000313" key="2">
    <source>
        <dbReference type="Proteomes" id="UP000247437"/>
    </source>
</evidence>
<evidence type="ECO:0008006" key="3">
    <source>
        <dbReference type="Google" id="ProtNLM"/>
    </source>
</evidence>
<dbReference type="RefSeq" id="WP_110660010.1">
    <property type="nucleotide sequence ID" value="NZ_PDLL01000156.1"/>
</dbReference>
<dbReference type="InterPro" id="IPR010424">
    <property type="entry name" value="EutQ"/>
</dbReference>
<dbReference type="InterPro" id="IPR014710">
    <property type="entry name" value="RmlC-like_jellyroll"/>
</dbReference>
<proteinExistence type="predicted"/>
<dbReference type="OrthoDB" id="3296127at2"/>
<reference evidence="1 2" key="1">
    <citation type="journal article" date="2018" name="Appl. Microbiol. Biotechnol.">
        <title>Characterization of the caprolactam degradation pathway in Pseudomonas jessenii using mass spectrometry-based proteomics.</title>
        <authorList>
            <person name="Otzen M."/>
            <person name="Palacio C."/>
            <person name="Janssen D.B."/>
        </authorList>
    </citation>
    <scope>NUCLEOTIDE SEQUENCE [LARGE SCALE GENOMIC DNA]</scope>
    <source>
        <strain evidence="1 2">GO3</strain>
    </source>
</reference>
<evidence type="ECO:0000313" key="1">
    <source>
        <dbReference type="EMBL" id="PYY69822.1"/>
    </source>
</evidence>
<comment type="caution">
    <text evidence="1">The sequence shown here is derived from an EMBL/GenBank/DDBJ whole genome shotgun (WGS) entry which is preliminary data.</text>
</comment>
<dbReference type="Proteomes" id="UP000247437">
    <property type="component" value="Unassembled WGS sequence"/>
</dbReference>
<protein>
    <recommendedName>
        <fullName evidence="3">Ethanolamine utilization protein EutQ</fullName>
    </recommendedName>
</protein>
<accession>A0A2W0EQ68</accession>
<sequence>MKLIKESEIKFQDRPTSIDAGVSKIGWAVDSSMSKILAGFGLSNGDECKFKTIDYEEVIFVISGKFGAEIDGVLTEATAGDVLHIPPGSTVRYVSENAKFFFAISNVVAVEE</sequence>
<dbReference type="Pfam" id="PF06249">
    <property type="entry name" value="EutQ"/>
    <property type="match status" value="1"/>
</dbReference>
<dbReference type="InterPro" id="IPR011051">
    <property type="entry name" value="RmlC_Cupin_sf"/>
</dbReference>